<dbReference type="EMBL" id="JBGNUJ010000002">
    <property type="protein sequence ID" value="KAL3965420.1"/>
    <property type="molecule type" value="Genomic_DNA"/>
</dbReference>
<sequence length="396" mass="42758">MPLASQLSSLFSAGSPSASSAASPATPDTDSVSPGAVFAPDPSCAPRHAGLVPHGQSGTSDRGSGSGAAMKSEDIEVEGRPPYLHAMIAGGIGGSTGDLLMHSLDTVKTRQQGDPNIPSKYTSLGRSYYTIWRQEGIRRGLYGGWIPALGGSFPGTVLFFGTYEWSKRFLIDHGLQHHLSYLSAGFLGDLAASIVYVPSEVLKTRLQLQGRYNNPHFRSGYNYRGTVDAARTIVRTEGASALFYGYKATLYRDLPFSALQFMFWEQFHAWSRVYKQSRDIGVPLELLTGAAAGGLAGVITCPLDVVKTRLQTQVNTPVDHATRTRDVTPQKRHISTSSPSTHRPQPGAIALETSSVITGLKVIYRTEGIGGWFRGVGPARLLHELEIRMPLAKEEP</sequence>
<keyword evidence="2" id="KW-1185">Reference proteome</keyword>
<gene>
    <name evidence="1" type="ORF">ACCO45_002424</name>
</gene>
<dbReference type="Proteomes" id="UP001638806">
    <property type="component" value="Unassembled WGS sequence"/>
</dbReference>
<comment type="caution">
    <text evidence="1">The sequence shown here is derived from an EMBL/GenBank/DDBJ whole genome shotgun (WGS) entry which is preliminary data.</text>
</comment>
<name>A0ACC4EC18_PURLI</name>
<evidence type="ECO:0000313" key="2">
    <source>
        <dbReference type="Proteomes" id="UP001638806"/>
    </source>
</evidence>
<organism evidence="1 2">
    <name type="scientific">Purpureocillium lilacinum</name>
    <name type="common">Paecilomyces lilacinus</name>
    <dbReference type="NCBI Taxonomy" id="33203"/>
    <lineage>
        <taxon>Eukaryota</taxon>
        <taxon>Fungi</taxon>
        <taxon>Dikarya</taxon>
        <taxon>Ascomycota</taxon>
        <taxon>Pezizomycotina</taxon>
        <taxon>Sordariomycetes</taxon>
        <taxon>Hypocreomycetidae</taxon>
        <taxon>Hypocreales</taxon>
        <taxon>Ophiocordycipitaceae</taxon>
        <taxon>Purpureocillium</taxon>
    </lineage>
</organism>
<evidence type="ECO:0000313" key="1">
    <source>
        <dbReference type="EMBL" id="KAL3965420.1"/>
    </source>
</evidence>
<protein>
    <submittedName>
        <fullName evidence="1">Uncharacterized protein</fullName>
    </submittedName>
</protein>
<accession>A0ACC4EC18</accession>
<proteinExistence type="predicted"/>
<reference evidence="1" key="1">
    <citation type="submission" date="2024-12" db="EMBL/GenBank/DDBJ databases">
        <title>Comparative genomics and development of molecular markers within Purpureocillium lilacinum and among Purpureocillium species.</title>
        <authorList>
            <person name="Yeh Z.-Y."/>
            <person name="Ni N.-T."/>
            <person name="Lo P.-H."/>
            <person name="Mushyakhwo K."/>
            <person name="Lin C.-F."/>
            <person name="Nai Y.-S."/>
        </authorList>
    </citation>
    <scope>NUCLEOTIDE SEQUENCE</scope>
    <source>
        <strain evidence="1">NCHU-NPUST-175</strain>
    </source>
</reference>